<name>A0ABZ3CUZ1_9GAMM</name>
<dbReference type="RefSeq" id="WP_342595506.1">
    <property type="nucleotide sequence ID" value="NZ_CP151919.1"/>
</dbReference>
<protein>
    <submittedName>
        <fullName evidence="1">Uncharacterized protein</fullName>
    </submittedName>
</protein>
<accession>A0ABZ3CUZ1</accession>
<gene>
    <name evidence="1" type="ORF">AAGT95_03075</name>
</gene>
<organism evidence="1 2">
    <name type="scientific">Salinicola lusitanus</name>
    <dbReference type="NCBI Taxonomy" id="1949085"/>
    <lineage>
        <taxon>Bacteria</taxon>
        <taxon>Pseudomonadati</taxon>
        <taxon>Pseudomonadota</taxon>
        <taxon>Gammaproteobacteria</taxon>
        <taxon>Oceanospirillales</taxon>
        <taxon>Halomonadaceae</taxon>
        <taxon>Salinicola</taxon>
    </lineage>
</organism>
<evidence type="ECO:0000313" key="1">
    <source>
        <dbReference type="EMBL" id="XAD54977.1"/>
    </source>
</evidence>
<reference evidence="1 2" key="1">
    <citation type="submission" date="2024-04" db="EMBL/GenBank/DDBJ databases">
        <title>Salinicola lusitanus LLJ914,a marine bacterium isolated from the Okinawa Trough.</title>
        <authorList>
            <person name="Li J."/>
        </authorList>
    </citation>
    <scope>NUCLEOTIDE SEQUENCE [LARGE SCALE GENOMIC DNA]</scope>
    <source>
        <strain evidence="1 2">LLJ914</strain>
    </source>
</reference>
<sequence length="98" mass="11088">MSGRQEGLGVTACEIMEQAQCYTSTWSSVGGLFDHGDTLTRAQDEETELRRLVERLAFERDSYREHLRDVAKALCPDGQAVIGMLEEQYPEHLRRGDA</sequence>
<dbReference type="Proteomes" id="UP001453229">
    <property type="component" value="Chromosome"/>
</dbReference>
<keyword evidence="2" id="KW-1185">Reference proteome</keyword>
<proteinExistence type="predicted"/>
<evidence type="ECO:0000313" key="2">
    <source>
        <dbReference type="Proteomes" id="UP001453229"/>
    </source>
</evidence>
<dbReference type="EMBL" id="CP151919">
    <property type="protein sequence ID" value="XAD54977.1"/>
    <property type="molecule type" value="Genomic_DNA"/>
</dbReference>